<feature type="coiled-coil region" evidence="1">
    <location>
        <begin position="600"/>
        <end position="627"/>
    </location>
</feature>
<gene>
    <name evidence="4" type="ORF">EVJ48_04710</name>
</gene>
<organism evidence="4 5">
    <name type="scientific">Candidatus Acidulodesulfobacterium acidiphilum</name>
    <dbReference type="NCBI Taxonomy" id="2597224"/>
    <lineage>
        <taxon>Bacteria</taxon>
        <taxon>Deltaproteobacteria</taxon>
        <taxon>Candidatus Acidulodesulfobacterales</taxon>
        <taxon>Candidatus Acidulodesulfobacterium</taxon>
    </lineage>
</organism>
<dbReference type="Proteomes" id="UP000322454">
    <property type="component" value="Unassembled WGS sequence"/>
</dbReference>
<dbReference type="CDD" id="cd18808">
    <property type="entry name" value="SF1_C_Upf1"/>
    <property type="match status" value="1"/>
</dbReference>
<proteinExistence type="predicted"/>
<evidence type="ECO:0000259" key="2">
    <source>
        <dbReference type="Pfam" id="PF13086"/>
    </source>
</evidence>
<dbReference type="EMBL" id="SHMQ01000010">
    <property type="protein sequence ID" value="RZV39497.1"/>
    <property type="molecule type" value="Genomic_DNA"/>
</dbReference>
<comment type="caution">
    <text evidence="4">The sequence shown here is derived from an EMBL/GenBank/DDBJ whole genome shotgun (WGS) entry which is preliminary data.</text>
</comment>
<dbReference type="InterPro" id="IPR041677">
    <property type="entry name" value="DNA2/NAM7_AAA_11"/>
</dbReference>
<dbReference type="InterPro" id="IPR027417">
    <property type="entry name" value="P-loop_NTPase"/>
</dbReference>
<dbReference type="InterPro" id="IPR041679">
    <property type="entry name" value="DNA2/NAM7-like_C"/>
</dbReference>
<protein>
    <recommendedName>
        <fullName evidence="6">AAA+ ATPase domain-containing protein</fullName>
    </recommendedName>
</protein>
<dbReference type="PANTHER" id="PTHR10887">
    <property type="entry name" value="DNA2/NAM7 HELICASE FAMILY"/>
    <property type="match status" value="1"/>
</dbReference>
<dbReference type="AlphaFoldDB" id="A0A520XE70"/>
<dbReference type="PANTHER" id="PTHR10887:SF495">
    <property type="entry name" value="HELICASE SENATAXIN ISOFORM X1-RELATED"/>
    <property type="match status" value="1"/>
</dbReference>
<feature type="coiled-coil region" evidence="1">
    <location>
        <begin position="494"/>
        <end position="528"/>
    </location>
</feature>
<name>A0A520XE70_9DELT</name>
<dbReference type="GO" id="GO:0004386">
    <property type="term" value="F:helicase activity"/>
    <property type="evidence" value="ECO:0007669"/>
    <property type="project" value="InterPro"/>
</dbReference>
<feature type="domain" description="DNA2/NAM7 helicase helicase" evidence="2">
    <location>
        <begin position="359"/>
        <end position="753"/>
    </location>
</feature>
<dbReference type="Pfam" id="PF13087">
    <property type="entry name" value="AAA_12"/>
    <property type="match status" value="1"/>
</dbReference>
<dbReference type="SUPFAM" id="SSF52540">
    <property type="entry name" value="P-loop containing nucleoside triphosphate hydrolases"/>
    <property type="match status" value="1"/>
</dbReference>
<dbReference type="InterPro" id="IPR047187">
    <property type="entry name" value="SF1_C_Upf1"/>
</dbReference>
<evidence type="ECO:0000259" key="3">
    <source>
        <dbReference type="Pfam" id="PF13087"/>
    </source>
</evidence>
<sequence>MNNIDYDFWGNKIDDFNNPIVFIYNTKHAKISEWPTRQPEFYEALNDLQKSGSCFISISKFENSIKENFSVKIIYGLYLIQGVINNNEGKPLRLYLSNNGIKFASPKKKANIIKYGFRLRHKGILLVTGDNYRTRFENKNFWNSSDYCLSLIKLAESHNARKGNINESDNVGEETDEAEEISESETHYLENVSQFVEAEYEVEKNAASSIPPFSYVKVKPTPHITSLKQYFSFELGESDFKRIKEIKPSFLRIELKGVKDNNEDISIEVYEITNKNNIFELIGIIDRQISLEEIPPNGNLYLSALPTLKNVRLSVLDSLKKNLSANKWISKVISNQYSYIPLKNIMDYKNDNVLIKMGLNPSQAKAVINGINTPDYSLVLGPPGTGKTTVIAQWVKFFSDYGMRVLVSSQNNKAVDNVLARLKKDKSIECVRIGNEAKISEDVKDLLIDNYAVNIQEKISNQVQISIDEITNVINYLKKISEVLPDYLKCQKEFSELNNSISNLKIKIDKIKNKLENYYVEIKNFSSKKLENNKKIIENNDKISNLKEKNIEENLFKKTFGFFNKAFLSAKKTYYQFNEKNYVKKLEKYDKAKSFNEKYLEDQNKIKFDLEKRIQDITNKLHNYNEIKYPIHLESLNLYKFPSDISGNIEEDILLIKGQIDNYLMVYEIIKGWKNELQNIRQQSMYNMLLSLVDVVGATCIGINTTKSFSNVNFDVTIVDESGQIQIQNVIVPLSRAPKAILVGDHKQLPPVIDNALKDEVVSRIGDDDKYTIDLLEKSFFEVLWNNSPESRKVMLDTQFRCPKIVADFISEAFYENKYFSHESTSKRKPFKDLYKSSLIFFDTSNVPGNIKYESSSKGEDDMLSVTGNKLETKIILYIIKMIQDANADDDEFDLGIISPYKNHVNEIKKAIKAEINKNNIKQIKELDDIVATVDSFQGQERDIIIFSFVRSNERNAIGFLKDWRRLNVAMTRVKQQLFMVGDINMLSSVKQNKYKIDPMEVKFRESMNFLKEFCKKQNMLIDVNDILNNIK</sequence>
<evidence type="ECO:0000256" key="1">
    <source>
        <dbReference type="SAM" id="Coils"/>
    </source>
</evidence>
<feature type="domain" description="DNA2/NAM7 helicase-like C-terminal" evidence="3">
    <location>
        <begin position="776"/>
        <end position="984"/>
    </location>
</feature>
<evidence type="ECO:0000313" key="5">
    <source>
        <dbReference type="Proteomes" id="UP000322454"/>
    </source>
</evidence>
<reference evidence="4 5" key="1">
    <citation type="submission" date="2019-01" db="EMBL/GenBank/DDBJ databases">
        <title>Insights into ecological role of a new deltaproteobacterial order Candidatus Sinidesulfobacterales (Sva0485) by metagenomics and metatranscriptomics.</title>
        <authorList>
            <person name="Tan S."/>
            <person name="Liu J."/>
            <person name="Fang Y."/>
            <person name="Hedlund B."/>
            <person name="Lian Z.-H."/>
            <person name="Huang L.-Y."/>
            <person name="Li J.-T."/>
            <person name="Huang L.-N."/>
            <person name="Li W.-J."/>
            <person name="Jiang H.-C."/>
            <person name="Dong H.-L."/>
            <person name="Shu W.-S."/>
        </authorList>
    </citation>
    <scope>NUCLEOTIDE SEQUENCE [LARGE SCALE GENOMIC DNA]</scope>
    <source>
        <strain evidence="4">AP4</strain>
    </source>
</reference>
<keyword evidence="1" id="KW-0175">Coiled coil</keyword>
<evidence type="ECO:0000313" key="4">
    <source>
        <dbReference type="EMBL" id="RZV39497.1"/>
    </source>
</evidence>
<dbReference type="CDD" id="cd17934">
    <property type="entry name" value="DEXXQc_Upf1-like"/>
    <property type="match status" value="1"/>
</dbReference>
<dbReference type="Gene3D" id="3.40.50.300">
    <property type="entry name" value="P-loop containing nucleotide triphosphate hydrolases"/>
    <property type="match status" value="2"/>
</dbReference>
<accession>A0A520XE70</accession>
<dbReference type="Pfam" id="PF13086">
    <property type="entry name" value="AAA_11"/>
    <property type="match status" value="1"/>
</dbReference>
<dbReference type="InterPro" id="IPR045055">
    <property type="entry name" value="DNA2/NAM7-like"/>
</dbReference>
<evidence type="ECO:0008006" key="6">
    <source>
        <dbReference type="Google" id="ProtNLM"/>
    </source>
</evidence>